<keyword evidence="4" id="KW-0227">DNA damage</keyword>
<accession>E4S5T2</accession>
<dbReference type="Proteomes" id="UP000009256">
    <property type="component" value="Chromosome"/>
</dbReference>
<dbReference type="InterPro" id="IPR004035">
    <property type="entry name" value="Endouclease-III_FeS-bd_BS"/>
</dbReference>
<dbReference type="GO" id="GO:0006298">
    <property type="term" value="P:mismatch repair"/>
    <property type="evidence" value="ECO:0007669"/>
    <property type="project" value="TreeGrafter"/>
</dbReference>
<evidence type="ECO:0000313" key="11">
    <source>
        <dbReference type="EMBL" id="ADQ41592.1"/>
    </source>
</evidence>
<dbReference type="SUPFAM" id="SSF48150">
    <property type="entry name" value="DNA-glycosylase"/>
    <property type="match status" value="1"/>
</dbReference>
<dbReference type="GO" id="GO:0035485">
    <property type="term" value="F:adenine/guanine mispair binding"/>
    <property type="evidence" value="ECO:0007669"/>
    <property type="project" value="TreeGrafter"/>
</dbReference>
<evidence type="ECO:0000256" key="8">
    <source>
        <dbReference type="ARBA" id="ARBA00023204"/>
    </source>
</evidence>
<keyword evidence="3" id="KW-0479">Metal-binding</keyword>
<dbReference type="PROSITE" id="PS01155">
    <property type="entry name" value="ENDONUCLEASE_III_2"/>
    <property type="match status" value="1"/>
</dbReference>
<evidence type="ECO:0000256" key="5">
    <source>
        <dbReference type="ARBA" id="ARBA00022801"/>
    </source>
</evidence>
<dbReference type="OrthoDB" id="1722287at2"/>
<keyword evidence="9" id="KW-0326">Glycosidase</keyword>
<evidence type="ECO:0000313" key="12">
    <source>
        <dbReference type="Proteomes" id="UP000009256"/>
    </source>
</evidence>
<feature type="domain" description="HhH-GPD" evidence="10">
    <location>
        <begin position="41"/>
        <end position="190"/>
    </location>
</feature>
<dbReference type="PANTHER" id="PTHR42944:SF1">
    <property type="entry name" value="ADENINE DNA GLYCOSYLASE"/>
    <property type="match status" value="1"/>
</dbReference>
<dbReference type="SMART" id="SM00478">
    <property type="entry name" value="ENDO3c"/>
    <property type="match status" value="1"/>
</dbReference>
<dbReference type="KEGG" id="cki:Calkr_2127"/>
<dbReference type="AlphaFoldDB" id="E4S5T2"/>
<dbReference type="Gene3D" id="1.10.340.30">
    <property type="entry name" value="Hypothetical protein, domain 2"/>
    <property type="match status" value="1"/>
</dbReference>
<dbReference type="InterPro" id="IPR011257">
    <property type="entry name" value="DNA_glycosylase"/>
</dbReference>
<dbReference type="HOGENOM" id="CLU_012862_2_1_9"/>
<dbReference type="GO" id="GO:0032357">
    <property type="term" value="F:oxidized purine DNA binding"/>
    <property type="evidence" value="ECO:0007669"/>
    <property type="project" value="TreeGrafter"/>
</dbReference>
<comment type="similarity">
    <text evidence="2">Belongs to the Nth/MutY family.</text>
</comment>
<dbReference type="RefSeq" id="WP_013433313.1">
    <property type="nucleotide sequence ID" value="NC_014721.1"/>
</dbReference>
<reference evidence="11 12" key="2">
    <citation type="journal article" date="2011" name="J. Bacteriol.">
        <title>Complete genome sequences for the anaerobic, extremely thermophilic plant biomass-degrading bacteria Caldicellulosiruptor hydrothermalis, Caldicellulosiruptor kristjanssonii, Caldicellulosiruptor kronotskyensis, Caldicellulosiruptor owensenis, and Caldicellulosiruptor lactoaceticus.</title>
        <authorList>
            <person name="Blumer-Schuette S.E."/>
            <person name="Ozdemir I."/>
            <person name="Mistry D."/>
            <person name="Lucas S."/>
            <person name="Lapidus A."/>
            <person name="Cheng J.F."/>
            <person name="Goodwin L.A."/>
            <person name="Pitluck S."/>
            <person name="Land M.L."/>
            <person name="Hauser L.J."/>
            <person name="Woyke T."/>
            <person name="Mikhailova N."/>
            <person name="Pati A."/>
            <person name="Kyrpides N.C."/>
            <person name="Ivanova N."/>
            <person name="Detter J.C."/>
            <person name="Walston-Davenport K."/>
            <person name="Han S."/>
            <person name="Adams M.W."/>
            <person name="Kelly R.M."/>
        </authorList>
    </citation>
    <scope>NUCLEOTIDE SEQUENCE [LARGE SCALE GENOMIC DNA]</scope>
    <source>
        <strain evidence="12">ATCC 700853 / DSM 12137 / I77R1B</strain>
    </source>
</reference>
<evidence type="ECO:0000256" key="2">
    <source>
        <dbReference type="ARBA" id="ARBA00008343"/>
    </source>
</evidence>
<proteinExistence type="inferred from homology"/>
<dbReference type="eggNOG" id="COG1194">
    <property type="taxonomic scope" value="Bacteria"/>
</dbReference>
<evidence type="ECO:0000259" key="10">
    <source>
        <dbReference type="SMART" id="SM00478"/>
    </source>
</evidence>
<evidence type="ECO:0000256" key="9">
    <source>
        <dbReference type="ARBA" id="ARBA00023295"/>
    </source>
</evidence>
<dbReference type="GO" id="GO:0051536">
    <property type="term" value="F:iron-sulfur cluster binding"/>
    <property type="evidence" value="ECO:0007669"/>
    <property type="project" value="UniProtKB-KW"/>
</dbReference>
<dbReference type="PROSITE" id="PS00764">
    <property type="entry name" value="ENDONUCLEASE_III_1"/>
    <property type="match status" value="1"/>
</dbReference>
<organism evidence="11 12">
    <name type="scientific">Caldicellulosiruptor acetigenus (strain ATCC 700853 / DSM 12137 / I77R1B)</name>
    <name type="common">Caldicellulosiruptor kristjanssonii</name>
    <dbReference type="NCBI Taxonomy" id="632335"/>
    <lineage>
        <taxon>Bacteria</taxon>
        <taxon>Bacillati</taxon>
        <taxon>Bacillota</taxon>
        <taxon>Bacillota incertae sedis</taxon>
        <taxon>Caldicellulosiruptorales</taxon>
        <taxon>Caldicellulosiruptoraceae</taxon>
        <taxon>Caldicellulosiruptor</taxon>
    </lineage>
</organism>
<gene>
    <name evidence="11" type="ordered locus">Calkr_2127</name>
</gene>
<dbReference type="InterPro" id="IPR023170">
    <property type="entry name" value="HhH_base_excis_C"/>
</dbReference>
<dbReference type="STRING" id="632335.Calkr_2127"/>
<dbReference type="InterPro" id="IPR044298">
    <property type="entry name" value="MIG/MutY"/>
</dbReference>
<dbReference type="GO" id="GO:0046872">
    <property type="term" value="F:metal ion binding"/>
    <property type="evidence" value="ECO:0007669"/>
    <property type="project" value="UniProtKB-KW"/>
</dbReference>
<sequence length="230" mass="26964">MPGSKKEIITDFMINFYRTNGRKYPWRCERTPYKVYLSEVLLQRTRADQVEPVFNHIVSVCPDIRTLYNRFDEVVQRMLSLGRRCRLEYFKTGLEYMLKNYDGKIPADRNLLLAIPGIGNYIAAAIRIFGYGIPDVIIDTNVVRVLCRLYGLQPDGETRRKKYFIELAGTHLPQKSFVEYSYGILDFAAEVCRPHRPGCNMCELNFLCDYHIESKNLKNRKKQIETTRNQ</sequence>
<evidence type="ECO:0000256" key="4">
    <source>
        <dbReference type="ARBA" id="ARBA00022763"/>
    </source>
</evidence>
<dbReference type="Gene3D" id="1.10.1670.10">
    <property type="entry name" value="Helix-hairpin-Helix base-excision DNA repair enzymes (C-terminal)"/>
    <property type="match status" value="1"/>
</dbReference>
<evidence type="ECO:0000256" key="3">
    <source>
        <dbReference type="ARBA" id="ARBA00022723"/>
    </source>
</evidence>
<keyword evidence="8" id="KW-0234">DNA repair</keyword>
<name>E4S5T2_CALA7</name>
<dbReference type="CDD" id="cd00056">
    <property type="entry name" value="ENDO3c"/>
    <property type="match status" value="1"/>
</dbReference>
<dbReference type="InterPro" id="IPR004036">
    <property type="entry name" value="Endonuclease-III-like_CS2"/>
</dbReference>
<keyword evidence="6" id="KW-0408">Iron</keyword>
<keyword evidence="12" id="KW-1185">Reference proteome</keyword>
<keyword evidence="5" id="KW-0378">Hydrolase</keyword>
<comment type="cofactor">
    <cofactor evidence="1">
        <name>[4Fe-4S] cluster</name>
        <dbReference type="ChEBI" id="CHEBI:49883"/>
    </cofactor>
</comment>
<dbReference type="GO" id="GO:0006284">
    <property type="term" value="P:base-excision repair"/>
    <property type="evidence" value="ECO:0007669"/>
    <property type="project" value="InterPro"/>
</dbReference>
<evidence type="ECO:0000256" key="7">
    <source>
        <dbReference type="ARBA" id="ARBA00023014"/>
    </source>
</evidence>
<dbReference type="GO" id="GO:0034039">
    <property type="term" value="F:8-oxo-7,8-dihydroguanine DNA N-glycosylase activity"/>
    <property type="evidence" value="ECO:0007669"/>
    <property type="project" value="TreeGrafter"/>
</dbReference>
<evidence type="ECO:0000256" key="1">
    <source>
        <dbReference type="ARBA" id="ARBA00001966"/>
    </source>
</evidence>
<dbReference type="GO" id="GO:0000701">
    <property type="term" value="F:purine-specific mismatch base pair DNA N-glycosylase activity"/>
    <property type="evidence" value="ECO:0007669"/>
    <property type="project" value="TreeGrafter"/>
</dbReference>
<protein>
    <submittedName>
        <fullName evidence="11">Helix-hairpin-helix motif protein</fullName>
    </submittedName>
</protein>
<dbReference type="EMBL" id="CP002326">
    <property type="protein sequence ID" value="ADQ41592.1"/>
    <property type="molecule type" value="Genomic_DNA"/>
</dbReference>
<evidence type="ECO:0000256" key="6">
    <source>
        <dbReference type="ARBA" id="ARBA00023004"/>
    </source>
</evidence>
<keyword evidence="7" id="KW-0411">Iron-sulfur</keyword>
<dbReference type="InterPro" id="IPR003265">
    <property type="entry name" value="HhH-GPD_domain"/>
</dbReference>
<reference key="1">
    <citation type="submission" date="2010-11" db="EMBL/GenBank/DDBJ databases">
        <title>Complete sequence of chromosome of Caldicellulosiruptor kristjanssonii 177R1B.</title>
        <authorList>
            <consortium name="US DOE Joint Genome Institute"/>
            <person name="Lucas S."/>
            <person name="Copeland A."/>
            <person name="Lapidus A."/>
            <person name="Cheng J.-F."/>
            <person name="Bruce D."/>
            <person name="Goodwin L."/>
            <person name="Pitluck S."/>
            <person name="Davenport K."/>
            <person name="Detter J.C."/>
            <person name="Han C."/>
            <person name="Tapia R."/>
            <person name="Land M."/>
            <person name="Hauser L."/>
            <person name="Jeffries C."/>
            <person name="Kyrpides N."/>
            <person name="Ivanova N."/>
            <person name="Mikhailova N."/>
            <person name="Blumer-Schuette S.E."/>
            <person name="Kelly R.M."/>
            <person name="Woyke T."/>
        </authorList>
    </citation>
    <scope>NUCLEOTIDE SEQUENCE</scope>
    <source>
        <strain>177R1B</strain>
    </source>
</reference>
<dbReference type="PANTHER" id="PTHR42944">
    <property type="entry name" value="ADENINE DNA GLYCOSYLASE"/>
    <property type="match status" value="1"/>
</dbReference>